<protein>
    <recommendedName>
        <fullName evidence="3">Core Histone H2A/H2B/H3 domain-containing protein</fullName>
    </recommendedName>
</protein>
<dbReference type="InterPro" id="IPR007125">
    <property type="entry name" value="H2A/H2B/H3"/>
</dbReference>
<feature type="compositionally biased region" description="Basic and acidic residues" evidence="2">
    <location>
        <begin position="1"/>
        <end position="16"/>
    </location>
</feature>
<evidence type="ECO:0000313" key="5">
    <source>
        <dbReference type="Proteomes" id="UP000288216"/>
    </source>
</evidence>
<reference evidence="4 5" key="1">
    <citation type="journal article" date="2018" name="Nat. Ecol. Evol.">
        <title>Shark genomes provide insights into elasmobranch evolution and the origin of vertebrates.</title>
        <authorList>
            <person name="Hara Y"/>
            <person name="Yamaguchi K"/>
            <person name="Onimaru K"/>
            <person name="Kadota M"/>
            <person name="Koyanagi M"/>
            <person name="Keeley SD"/>
            <person name="Tatsumi K"/>
            <person name="Tanaka K"/>
            <person name="Motone F"/>
            <person name="Kageyama Y"/>
            <person name="Nozu R"/>
            <person name="Adachi N"/>
            <person name="Nishimura O"/>
            <person name="Nakagawa R"/>
            <person name="Tanegashima C"/>
            <person name="Kiyatake I"/>
            <person name="Matsumoto R"/>
            <person name="Murakumo K"/>
            <person name="Nishida K"/>
            <person name="Terakita A"/>
            <person name="Kuratani S"/>
            <person name="Sato K"/>
            <person name="Hyodo S Kuraku.S."/>
        </authorList>
    </citation>
    <scope>NUCLEOTIDE SEQUENCE [LARGE SCALE GENOMIC DNA]</scope>
</reference>
<dbReference type="PRINTS" id="PR00621">
    <property type="entry name" value="HISTONEH2B"/>
</dbReference>
<dbReference type="GO" id="GO:0000786">
    <property type="term" value="C:nucleosome"/>
    <property type="evidence" value="ECO:0007669"/>
    <property type="project" value="InterPro"/>
</dbReference>
<dbReference type="GO" id="GO:0005634">
    <property type="term" value="C:nucleus"/>
    <property type="evidence" value="ECO:0007669"/>
    <property type="project" value="UniProtKB-ARBA"/>
</dbReference>
<dbReference type="Pfam" id="PF00125">
    <property type="entry name" value="Histone"/>
    <property type="match status" value="1"/>
</dbReference>
<evidence type="ECO:0000259" key="3">
    <source>
        <dbReference type="Pfam" id="PF00125"/>
    </source>
</evidence>
<dbReference type="SUPFAM" id="SSF47113">
    <property type="entry name" value="Histone-fold"/>
    <property type="match status" value="1"/>
</dbReference>
<dbReference type="InterPro" id="IPR000558">
    <property type="entry name" value="Histone_H2B"/>
</dbReference>
<dbReference type="GO" id="GO:0046982">
    <property type="term" value="F:protein heterodimerization activity"/>
    <property type="evidence" value="ECO:0007669"/>
    <property type="project" value="InterPro"/>
</dbReference>
<dbReference type="FunFam" id="1.10.20.10:FF:000043">
    <property type="entry name" value="Histone H2B"/>
    <property type="match status" value="1"/>
</dbReference>
<feature type="region of interest" description="Disordered" evidence="2">
    <location>
        <begin position="1"/>
        <end position="34"/>
    </location>
</feature>
<dbReference type="Proteomes" id="UP000288216">
    <property type="component" value="Unassembled WGS sequence"/>
</dbReference>
<name>A0A401PLC1_SCYTO</name>
<evidence type="ECO:0000256" key="2">
    <source>
        <dbReference type="SAM" id="MobiDB-lite"/>
    </source>
</evidence>
<dbReference type="GO" id="GO:0003677">
    <property type="term" value="F:DNA binding"/>
    <property type="evidence" value="ECO:0007669"/>
    <property type="project" value="InterPro"/>
</dbReference>
<dbReference type="SMART" id="SM00427">
    <property type="entry name" value="H2B"/>
    <property type="match status" value="1"/>
</dbReference>
<proteinExistence type="inferred from homology"/>
<dbReference type="InterPro" id="IPR009072">
    <property type="entry name" value="Histone-fold"/>
</dbReference>
<evidence type="ECO:0000313" key="4">
    <source>
        <dbReference type="EMBL" id="GCB73920.1"/>
    </source>
</evidence>
<dbReference type="STRING" id="75743.A0A401PLC1"/>
<comment type="caution">
    <text evidence="4">The sequence shown here is derived from an EMBL/GenBank/DDBJ whole genome shotgun (WGS) entry which is preliminary data.</text>
</comment>
<sequence>MGDEKKPAVTKKDGKKALKKTPTNGSKKRRRSMKGSYSIYSAVMKQVLPDIGISSKTMSIMKLFINGIFERIAGEASCLAHYSKCSTFSFQKIQTAVHLLLPWELAKHVLERTKAVTKFISYKQNCTLF</sequence>
<dbReference type="AlphaFoldDB" id="A0A401PLC1"/>
<dbReference type="OMA" id="WELAKHV"/>
<keyword evidence="5" id="KW-1185">Reference proteome</keyword>
<dbReference type="Gene3D" id="1.10.20.10">
    <property type="entry name" value="Histone, subunit A"/>
    <property type="match status" value="1"/>
</dbReference>
<feature type="domain" description="Core Histone H2A/H2B/H3" evidence="3">
    <location>
        <begin position="24"/>
        <end position="99"/>
    </location>
</feature>
<evidence type="ECO:0000256" key="1">
    <source>
        <dbReference type="ARBA" id="ARBA00006846"/>
    </source>
</evidence>
<accession>A0A401PLC1</accession>
<dbReference type="PANTHER" id="PTHR23428">
    <property type="entry name" value="HISTONE H2B"/>
    <property type="match status" value="1"/>
</dbReference>
<dbReference type="EMBL" id="BFAA01000786">
    <property type="protein sequence ID" value="GCB73920.1"/>
    <property type="molecule type" value="Genomic_DNA"/>
</dbReference>
<organism evidence="4 5">
    <name type="scientific">Scyliorhinus torazame</name>
    <name type="common">Cloudy catshark</name>
    <name type="synonym">Catulus torazame</name>
    <dbReference type="NCBI Taxonomy" id="75743"/>
    <lineage>
        <taxon>Eukaryota</taxon>
        <taxon>Metazoa</taxon>
        <taxon>Chordata</taxon>
        <taxon>Craniata</taxon>
        <taxon>Vertebrata</taxon>
        <taxon>Chondrichthyes</taxon>
        <taxon>Elasmobranchii</taxon>
        <taxon>Galeomorphii</taxon>
        <taxon>Galeoidea</taxon>
        <taxon>Carcharhiniformes</taxon>
        <taxon>Scyliorhinidae</taxon>
        <taxon>Scyliorhinus</taxon>
    </lineage>
</organism>
<dbReference type="CDD" id="cd22910">
    <property type="entry name" value="HFD_H2B"/>
    <property type="match status" value="1"/>
</dbReference>
<gene>
    <name evidence="4" type="ORF">scyTo_0003002</name>
</gene>
<dbReference type="GO" id="GO:0030527">
    <property type="term" value="F:structural constituent of chromatin"/>
    <property type="evidence" value="ECO:0007669"/>
    <property type="project" value="InterPro"/>
</dbReference>
<comment type="similarity">
    <text evidence="1">Belongs to the histone H2B family.</text>
</comment>